<keyword evidence="1" id="KW-0472">Membrane</keyword>
<keyword evidence="1" id="KW-0812">Transmembrane</keyword>
<organism evidence="2 3">
    <name type="scientific">Gordonia sputi NBRC 100414</name>
    <dbReference type="NCBI Taxonomy" id="1089453"/>
    <lineage>
        <taxon>Bacteria</taxon>
        <taxon>Bacillati</taxon>
        <taxon>Actinomycetota</taxon>
        <taxon>Actinomycetes</taxon>
        <taxon>Mycobacteriales</taxon>
        <taxon>Gordoniaceae</taxon>
        <taxon>Gordonia</taxon>
    </lineage>
</organism>
<dbReference type="AlphaFoldDB" id="H5TV64"/>
<reference evidence="2 3" key="1">
    <citation type="submission" date="2012-02" db="EMBL/GenBank/DDBJ databases">
        <title>Whole genome shotgun sequence of Gordonia sputi NBRC 100414.</title>
        <authorList>
            <person name="Yoshida I."/>
            <person name="Hosoyama A."/>
            <person name="Tsuchikane K."/>
            <person name="Katsumata H."/>
            <person name="Yamazaki S."/>
            <person name="Fujita N."/>
        </authorList>
    </citation>
    <scope>NUCLEOTIDE SEQUENCE [LARGE SCALE GENOMIC DNA]</scope>
    <source>
        <strain evidence="2 3">NBRC 100414</strain>
    </source>
</reference>
<proteinExistence type="predicted"/>
<sequence length="80" mass="8526">MLALAYSVNGIRAFRGKEFGDYCGNVELCIPDFDLFAGAVPMAVAVSLSAVGSVVIDRKRCSARRDAGGGRPRADHPRIN</sequence>
<evidence type="ECO:0000313" key="3">
    <source>
        <dbReference type="Proteomes" id="UP000005845"/>
    </source>
</evidence>
<dbReference type="Proteomes" id="UP000005845">
    <property type="component" value="Unassembled WGS sequence"/>
</dbReference>
<evidence type="ECO:0000313" key="2">
    <source>
        <dbReference type="EMBL" id="GAB37372.1"/>
    </source>
</evidence>
<name>H5TV64_9ACTN</name>
<keyword evidence="3" id="KW-1185">Reference proteome</keyword>
<comment type="caution">
    <text evidence="2">The sequence shown here is derived from an EMBL/GenBank/DDBJ whole genome shotgun (WGS) entry which is preliminary data.</text>
</comment>
<keyword evidence="1" id="KW-1133">Transmembrane helix</keyword>
<gene>
    <name evidence="2" type="ORF">GOSPT_006_00630</name>
</gene>
<protein>
    <submittedName>
        <fullName evidence="2">Uncharacterized protein</fullName>
    </submittedName>
</protein>
<evidence type="ECO:0000256" key="1">
    <source>
        <dbReference type="SAM" id="Phobius"/>
    </source>
</evidence>
<accession>H5TV64</accession>
<dbReference type="EMBL" id="BAFC01000006">
    <property type="protein sequence ID" value="GAB37372.1"/>
    <property type="molecule type" value="Genomic_DNA"/>
</dbReference>
<feature type="transmembrane region" description="Helical" evidence="1">
    <location>
        <begin position="35"/>
        <end position="56"/>
    </location>
</feature>